<reference evidence="1 2" key="1">
    <citation type="journal article" date="2023" name="Nucleic Acids Res.">
        <title>The hologenome of Daphnia magna reveals possible DNA methylation and microbiome-mediated evolution of the host genome.</title>
        <authorList>
            <person name="Chaturvedi A."/>
            <person name="Li X."/>
            <person name="Dhandapani V."/>
            <person name="Marshall H."/>
            <person name="Kissane S."/>
            <person name="Cuenca-Cambronero M."/>
            <person name="Asole G."/>
            <person name="Calvet F."/>
            <person name="Ruiz-Romero M."/>
            <person name="Marangio P."/>
            <person name="Guigo R."/>
            <person name="Rago D."/>
            <person name="Mirbahai L."/>
            <person name="Eastwood N."/>
            <person name="Colbourne J.K."/>
            <person name="Zhou J."/>
            <person name="Mallon E."/>
            <person name="Orsini L."/>
        </authorList>
    </citation>
    <scope>NUCLEOTIDE SEQUENCE [LARGE SCALE GENOMIC DNA]</scope>
    <source>
        <strain evidence="1">LRV0_1</strain>
    </source>
</reference>
<evidence type="ECO:0000313" key="2">
    <source>
        <dbReference type="Proteomes" id="UP001234178"/>
    </source>
</evidence>
<accession>A0ABQ9ZG04</accession>
<keyword evidence="2" id="KW-1185">Reference proteome</keyword>
<name>A0ABQ9ZG04_9CRUS</name>
<dbReference type="EMBL" id="JAOYFB010000003">
    <property type="protein sequence ID" value="KAK4011618.1"/>
    <property type="molecule type" value="Genomic_DNA"/>
</dbReference>
<proteinExistence type="predicted"/>
<protein>
    <submittedName>
        <fullName evidence="1">Uncharacterized protein</fullName>
    </submittedName>
</protein>
<sequence length="191" mass="22033">MKFNYLKSYFLRKVVATLNDVYKEVRRDVQQAFQHGSSITAVCLQHWFRLLLFVAELAQLMHFDREMFHCVLQYDAFDWGVNVPLLPTAREGCNVCCCNQLEFQHGYCGAFVLVCLALQNLPKDAKVLWLRSLLRKLWRLSFSGSAISNDWRGPAFASFFSSFGVQLTTSSFSSFYSWGSRLLDGDRWIGV</sequence>
<evidence type="ECO:0000313" key="1">
    <source>
        <dbReference type="EMBL" id="KAK4011618.1"/>
    </source>
</evidence>
<organism evidence="1 2">
    <name type="scientific">Daphnia magna</name>
    <dbReference type="NCBI Taxonomy" id="35525"/>
    <lineage>
        <taxon>Eukaryota</taxon>
        <taxon>Metazoa</taxon>
        <taxon>Ecdysozoa</taxon>
        <taxon>Arthropoda</taxon>
        <taxon>Crustacea</taxon>
        <taxon>Branchiopoda</taxon>
        <taxon>Diplostraca</taxon>
        <taxon>Cladocera</taxon>
        <taxon>Anomopoda</taxon>
        <taxon>Daphniidae</taxon>
        <taxon>Daphnia</taxon>
    </lineage>
</organism>
<comment type="caution">
    <text evidence="1">The sequence shown here is derived from an EMBL/GenBank/DDBJ whole genome shotgun (WGS) entry which is preliminary data.</text>
</comment>
<dbReference type="Proteomes" id="UP001234178">
    <property type="component" value="Unassembled WGS sequence"/>
</dbReference>
<gene>
    <name evidence="1" type="ORF">OUZ56_020735</name>
</gene>